<feature type="compositionally biased region" description="Low complexity" evidence="5">
    <location>
        <begin position="221"/>
        <end position="234"/>
    </location>
</feature>
<evidence type="ECO:0000256" key="4">
    <source>
        <dbReference type="ARBA" id="ARBA00045261"/>
    </source>
</evidence>
<proteinExistence type="inferred from homology"/>
<reference evidence="6" key="1">
    <citation type="submission" date="2021-04" db="EMBL/GenBank/DDBJ databases">
        <authorList>
            <consortium name="Wellcome Sanger Institute Data Sharing"/>
        </authorList>
    </citation>
    <scope>NUCLEOTIDE SEQUENCE [LARGE SCALE GENOMIC DNA]</scope>
</reference>
<dbReference type="GeneID" id="113167042"/>
<protein>
    <recommendedName>
        <fullName evidence="2">Protein Flattop</fullName>
    </recommendedName>
    <alternativeName>
        <fullName evidence="3">Cilia- and flagella-associated protein 126</fullName>
    </alternativeName>
</protein>
<dbReference type="RefSeq" id="XP_026223154.1">
    <property type="nucleotide sequence ID" value="XM_026367369.1"/>
</dbReference>
<dbReference type="PANTHER" id="PTHR34639">
    <property type="entry name" value="PROTEIN FLATTOP"/>
    <property type="match status" value="1"/>
</dbReference>
<dbReference type="GeneTree" id="ENSGT00390000001092"/>
<dbReference type="CDD" id="cd23705">
    <property type="entry name" value="Flattop"/>
    <property type="match status" value="1"/>
</dbReference>
<feature type="compositionally biased region" description="Polar residues" evidence="5">
    <location>
        <begin position="140"/>
        <end position="164"/>
    </location>
</feature>
<comment type="function">
    <text evidence="4">Microtubule inner protein (MIP) part of the dynein-decorated doublet microtubules (DMTs) in cilia axoneme. Acts as a regulator of cilium basal body docking and positioning in mono- and multiciliated cells. Regulates basal body docking and cilia formation in multiciliated lung cells. Regulates kinocilium positioning and stereocilia bundle morphogenesis in the inner ear.</text>
</comment>
<dbReference type="GO" id="GO:0036064">
    <property type="term" value="C:ciliary basal body"/>
    <property type="evidence" value="ECO:0007669"/>
    <property type="project" value="TreeGrafter"/>
</dbReference>
<dbReference type="Pfam" id="PF22611">
    <property type="entry name" value="CFAP126"/>
    <property type="match status" value="1"/>
</dbReference>
<dbReference type="GO" id="GO:0044782">
    <property type="term" value="P:cilium organization"/>
    <property type="evidence" value="ECO:0007669"/>
    <property type="project" value="TreeGrafter"/>
</dbReference>
<dbReference type="AlphaFoldDB" id="A0A3Q1JRC7"/>
<name>A0A3Q1JRC7_ANATE</name>
<evidence type="ECO:0000256" key="3">
    <source>
        <dbReference type="ARBA" id="ARBA00033306"/>
    </source>
</evidence>
<gene>
    <name evidence="6" type="primary">CFAP126</name>
</gene>
<dbReference type="FunCoup" id="A0A3Q1JRC7">
    <property type="interactions" value="34"/>
</dbReference>
<feature type="compositionally biased region" description="Polar residues" evidence="5">
    <location>
        <begin position="119"/>
        <end position="129"/>
    </location>
</feature>
<dbReference type="OMA" id="NHIRPDT"/>
<dbReference type="InterPro" id="IPR038797">
    <property type="entry name" value="Fltp"/>
</dbReference>
<dbReference type="InParanoid" id="A0A3Q1JRC7"/>
<evidence type="ECO:0000313" key="7">
    <source>
        <dbReference type="Proteomes" id="UP000265040"/>
    </source>
</evidence>
<dbReference type="Ensembl" id="ENSATET00000034052.3">
    <property type="protein sequence ID" value="ENSATEP00000033563.1"/>
    <property type="gene ID" value="ENSATEG00000023116.3"/>
</dbReference>
<comment type="similarity">
    <text evidence="1">Belongs to the Flattop family.</text>
</comment>
<accession>A0A3Q1JRC7</accession>
<dbReference type="STRING" id="64144.ENSATEP00000033563"/>
<reference evidence="6" key="3">
    <citation type="submission" date="2025-09" db="UniProtKB">
        <authorList>
            <consortium name="Ensembl"/>
        </authorList>
    </citation>
    <scope>IDENTIFICATION</scope>
</reference>
<keyword evidence="7" id="KW-1185">Reference proteome</keyword>
<evidence type="ECO:0000256" key="2">
    <source>
        <dbReference type="ARBA" id="ARBA00019181"/>
    </source>
</evidence>
<evidence type="ECO:0000313" key="6">
    <source>
        <dbReference type="Ensembl" id="ENSATEP00000033563.1"/>
    </source>
</evidence>
<feature type="compositionally biased region" description="Polar residues" evidence="5">
    <location>
        <begin position="101"/>
        <end position="110"/>
    </location>
</feature>
<reference evidence="6" key="2">
    <citation type="submission" date="2025-08" db="UniProtKB">
        <authorList>
            <consortium name="Ensembl"/>
        </authorList>
    </citation>
    <scope>IDENTIFICATION</scope>
</reference>
<dbReference type="Proteomes" id="UP000265040">
    <property type="component" value="Chromosome 7"/>
</dbReference>
<dbReference type="PANTHER" id="PTHR34639:SF1">
    <property type="entry name" value="PROTEIN FLATTOP"/>
    <property type="match status" value="1"/>
</dbReference>
<sequence>MSSSFSANQYDNAFKSQRLQNWCETKHFKERPIAKEGHTTFITNERGHLLPGVVKRGSAWPDFKGTWDLPARIPANHVNPTARSAEGLNRLKSWGLDPQHTGKSQPQRGSKNTDKDAGKQTSGDVQQVNAASSSAAEVRLSSQSRPNTADEVTTTQNQQSQTAVVESVTHPAEGKQGIEATGNDRPLSQCPAEEEKPAVRAAADEGTNTDAGMVRPRSNMSQKAASQRAQSSSKSLHKDAQ</sequence>
<feature type="region of interest" description="Disordered" evidence="5">
    <location>
        <begin position="93"/>
        <end position="241"/>
    </location>
</feature>
<organism evidence="6 7">
    <name type="scientific">Anabas testudineus</name>
    <name type="common">Climbing perch</name>
    <name type="synonym">Anthias testudineus</name>
    <dbReference type="NCBI Taxonomy" id="64144"/>
    <lineage>
        <taxon>Eukaryota</taxon>
        <taxon>Metazoa</taxon>
        <taxon>Chordata</taxon>
        <taxon>Craniata</taxon>
        <taxon>Vertebrata</taxon>
        <taxon>Euteleostomi</taxon>
        <taxon>Actinopterygii</taxon>
        <taxon>Neopterygii</taxon>
        <taxon>Teleostei</taxon>
        <taxon>Neoteleostei</taxon>
        <taxon>Acanthomorphata</taxon>
        <taxon>Anabantaria</taxon>
        <taxon>Anabantiformes</taxon>
        <taxon>Anabantoidei</taxon>
        <taxon>Anabantidae</taxon>
        <taxon>Anabas</taxon>
    </lineage>
</organism>
<evidence type="ECO:0000256" key="1">
    <source>
        <dbReference type="ARBA" id="ARBA00009887"/>
    </source>
</evidence>
<dbReference type="OrthoDB" id="521617at2759"/>
<evidence type="ECO:0000256" key="5">
    <source>
        <dbReference type="SAM" id="MobiDB-lite"/>
    </source>
</evidence>